<dbReference type="AlphaFoldDB" id="A0ABD1V4Z7"/>
<feature type="region of interest" description="Disordered" evidence="1">
    <location>
        <begin position="103"/>
        <end position="124"/>
    </location>
</feature>
<organism evidence="2 3">
    <name type="scientific">Abeliophyllum distichum</name>
    <dbReference type="NCBI Taxonomy" id="126358"/>
    <lineage>
        <taxon>Eukaryota</taxon>
        <taxon>Viridiplantae</taxon>
        <taxon>Streptophyta</taxon>
        <taxon>Embryophyta</taxon>
        <taxon>Tracheophyta</taxon>
        <taxon>Spermatophyta</taxon>
        <taxon>Magnoliopsida</taxon>
        <taxon>eudicotyledons</taxon>
        <taxon>Gunneridae</taxon>
        <taxon>Pentapetalae</taxon>
        <taxon>asterids</taxon>
        <taxon>lamiids</taxon>
        <taxon>Lamiales</taxon>
        <taxon>Oleaceae</taxon>
        <taxon>Forsythieae</taxon>
        <taxon>Abeliophyllum</taxon>
    </lineage>
</organism>
<evidence type="ECO:0000313" key="2">
    <source>
        <dbReference type="EMBL" id="KAL2532411.1"/>
    </source>
</evidence>
<reference evidence="3" key="1">
    <citation type="submission" date="2024-07" db="EMBL/GenBank/DDBJ databases">
        <title>Two chromosome-level genome assemblies of Korean endemic species Abeliophyllum distichum and Forsythia ovata (Oleaceae).</title>
        <authorList>
            <person name="Jang H."/>
        </authorList>
    </citation>
    <scope>NUCLEOTIDE SEQUENCE [LARGE SCALE GENOMIC DNA]</scope>
</reference>
<evidence type="ECO:0000313" key="3">
    <source>
        <dbReference type="Proteomes" id="UP001604336"/>
    </source>
</evidence>
<evidence type="ECO:0000256" key="1">
    <source>
        <dbReference type="SAM" id="MobiDB-lite"/>
    </source>
</evidence>
<name>A0ABD1V4Z7_9LAMI</name>
<proteinExistence type="predicted"/>
<dbReference type="PANTHER" id="PTHR48475:SF2">
    <property type="entry name" value="RIBONUCLEASE H"/>
    <property type="match status" value="1"/>
</dbReference>
<keyword evidence="3" id="KW-1185">Reference proteome</keyword>
<protein>
    <submittedName>
        <fullName evidence="2">Rve domain-containing</fullName>
    </submittedName>
</protein>
<sequence>MEKLTYALIMFARKLRPYFLQHPIEVLSNYPLRQVLQKPDTSGRLVKWAVELGQFELHYKPRTAIKGQALADFIAEFSPEHEPSVKERGSLDPLCRWLVDRDSGRGQSCPDEPGPRAAMPVFTI</sequence>
<comment type="caution">
    <text evidence="2">The sequence shown here is derived from an EMBL/GenBank/DDBJ whole genome shotgun (WGS) entry which is preliminary data.</text>
</comment>
<dbReference type="EMBL" id="JBFOLK010000002">
    <property type="protein sequence ID" value="KAL2532411.1"/>
    <property type="molecule type" value="Genomic_DNA"/>
</dbReference>
<dbReference type="PANTHER" id="PTHR48475">
    <property type="entry name" value="RIBONUCLEASE H"/>
    <property type="match status" value="1"/>
</dbReference>
<accession>A0ABD1V4Z7</accession>
<dbReference type="Proteomes" id="UP001604336">
    <property type="component" value="Unassembled WGS sequence"/>
</dbReference>
<gene>
    <name evidence="2" type="ORF">Adt_05762</name>
</gene>